<comment type="caution">
    <text evidence="1">The sequence shown here is derived from an EMBL/GenBank/DDBJ whole genome shotgun (WGS) entry which is preliminary data.</text>
</comment>
<dbReference type="EMBL" id="JAUTAL010000001">
    <property type="protein sequence ID" value="MDQ1095557.1"/>
    <property type="molecule type" value="Genomic_DNA"/>
</dbReference>
<name>A0ABU0TER4_9FLAO</name>
<reference evidence="1 2" key="1">
    <citation type="submission" date="2023-07" db="EMBL/GenBank/DDBJ databases">
        <title>Functional and genomic diversity of the sorghum phyllosphere microbiome.</title>
        <authorList>
            <person name="Shade A."/>
        </authorList>
    </citation>
    <scope>NUCLEOTIDE SEQUENCE [LARGE SCALE GENOMIC DNA]</scope>
    <source>
        <strain evidence="1 2">SORGH_AS_1064</strain>
    </source>
</reference>
<protein>
    <recommendedName>
        <fullName evidence="3">Lipoprotein</fullName>
    </recommendedName>
</protein>
<evidence type="ECO:0000313" key="2">
    <source>
        <dbReference type="Proteomes" id="UP001225072"/>
    </source>
</evidence>
<dbReference type="RefSeq" id="WP_307446527.1">
    <property type="nucleotide sequence ID" value="NZ_JAUTAL010000001.1"/>
</dbReference>
<accession>A0ABU0TER4</accession>
<proteinExistence type="predicted"/>
<dbReference type="Proteomes" id="UP001225072">
    <property type="component" value="Unassembled WGS sequence"/>
</dbReference>
<organism evidence="1 2">
    <name type="scientific">Chryseobacterium camelliae</name>
    <dbReference type="NCBI Taxonomy" id="1265445"/>
    <lineage>
        <taxon>Bacteria</taxon>
        <taxon>Pseudomonadati</taxon>
        <taxon>Bacteroidota</taxon>
        <taxon>Flavobacteriia</taxon>
        <taxon>Flavobacteriales</taxon>
        <taxon>Weeksellaceae</taxon>
        <taxon>Chryseobacterium group</taxon>
        <taxon>Chryseobacterium</taxon>
    </lineage>
</organism>
<dbReference type="PROSITE" id="PS51257">
    <property type="entry name" value="PROKAR_LIPOPROTEIN"/>
    <property type="match status" value="1"/>
</dbReference>
<evidence type="ECO:0000313" key="1">
    <source>
        <dbReference type="EMBL" id="MDQ1095557.1"/>
    </source>
</evidence>
<keyword evidence="2" id="KW-1185">Reference proteome</keyword>
<sequence length="214" mass="24514">MKNLILSGIVVVSMFSSCSKEDVTNNEKMTDKGQFKSSILNKNNSSKIAGKEYMDQLPYLDAHTDFMAFNVENDLGHKMNDPKIDWKTLNSLYSSDLSTASKQYLIYILFAKKDLLGIQDETPSKDQEDIIKEYTKELVNTKYFGYCLLYNALSVLNNDSENTALVKDLANQISVYSESEKFHSDFLSKPTGREKWIEKVKEDYSYLDKIKGLQ</sequence>
<gene>
    <name evidence="1" type="ORF">QE404_000704</name>
</gene>
<evidence type="ECO:0008006" key="3">
    <source>
        <dbReference type="Google" id="ProtNLM"/>
    </source>
</evidence>